<dbReference type="Pfam" id="PF13459">
    <property type="entry name" value="Fer4_15"/>
    <property type="match status" value="1"/>
</dbReference>
<keyword evidence="6" id="KW-0288">FMN</keyword>
<gene>
    <name evidence="11" type="ORF">P3H78_11640</name>
</gene>
<evidence type="ECO:0000259" key="10">
    <source>
        <dbReference type="SMART" id="SM00928"/>
    </source>
</evidence>
<comment type="similarity">
    <text evidence="3">Belongs to the complex I 51 kDa subunit family.</text>
</comment>
<dbReference type="SUPFAM" id="SSF142019">
    <property type="entry name" value="Nqo1 FMN-binding domain-like"/>
    <property type="match status" value="1"/>
</dbReference>
<dbReference type="Pfam" id="PF10589">
    <property type="entry name" value="NADH_4Fe-4S"/>
    <property type="match status" value="1"/>
</dbReference>
<evidence type="ECO:0000256" key="4">
    <source>
        <dbReference type="ARBA" id="ARBA00022485"/>
    </source>
</evidence>
<dbReference type="SUPFAM" id="SSF142984">
    <property type="entry name" value="Nqo1 middle domain-like"/>
    <property type="match status" value="1"/>
</dbReference>
<keyword evidence="12" id="KW-1185">Reference proteome</keyword>
<organism evidence="11 12">
    <name type="scientific">Streptomyces tropicalis</name>
    <dbReference type="NCBI Taxonomy" id="3034234"/>
    <lineage>
        <taxon>Bacteria</taxon>
        <taxon>Bacillati</taxon>
        <taxon>Actinomycetota</taxon>
        <taxon>Actinomycetes</taxon>
        <taxon>Kitasatosporales</taxon>
        <taxon>Streptomycetaceae</taxon>
        <taxon>Streptomyces</taxon>
    </lineage>
</organism>
<dbReference type="InterPro" id="IPR011538">
    <property type="entry name" value="Nuo51_FMN-bd"/>
</dbReference>
<protein>
    <submittedName>
        <fullName evidence="11">NADH-ubiquinone oxidoreductase-F iron-sulfur binding region domain-containing protein</fullName>
    </submittedName>
</protein>
<dbReference type="InterPro" id="IPR019575">
    <property type="entry name" value="Nuop51_4Fe4S-bd"/>
</dbReference>
<dbReference type="EMBL" id="JARJBB010000005">
    <property type="protein sequence ID" value="MDF3299278.1"/>
    <property type="molecule type" value="Genomic_DNA"/>
</dbReference>
<dbReference type="RefSeq" id="WP_276108839.1">
    <property type="nucleotide sequence ID" value="NZ_JARJBB010000005.1"/>
</dbReference>
<dbReference type="SUPFAM" id="SSF54862">
    <property type="entry name" value="4Fe-4S ferredoxins"/>
    <property type="match status" value="1"/>
</dbReference>
<evidence type="ECO:0000256" key="9">
    <source>
        <dbReference type="ARBA" id="ARBA00023014"/>
    </source>
</evidence>
<evidence type="ECO:0000313" key="11">
    <source>
        <dbReference type="EMBL" id="MDF3299278.1"/>
    </source>
</evidence>
<dbReference type="Gene3D" id="3.30.70.20">
    <property type="match status" value="1"/>
</dbReference>
<dbReference type="InterPro" id="IPR037225">
    <property type="entry name" value="Nuo51_FMN-bd_sf"/>
</dbReference>
<sequence>MNDIPLNLPEVGWLDEPRLTAGLDRHQRLDLAAHGRVHPPLLPRDRDDLLALAEAVGLSGRGGAGFPFARKARAALAAAERAGAPPVVVVNGAEGEPSSAKDKMLLARVPHLVLDGACLAAAAFGAEEIVIGVAAGSPGEISVPAALAERELPCRARTVCLPERFVSGESGALIRGVNGLPVVPAPLKTRAADGGAAGVRRRPTLLSNAETWAQLALAARLGPDAYAAAGTAAEPGTILLTVNRPGADPLVVEVPAGTRLGAVLDACGLHPGAGVLVGGYHGAWLHPSDAVEAPLSRAGLSDLGGALGAGAIVALPTDTCPLGETARVAAWLAAESAGQCGPCKGGLPAAAEAISMLAAGAAEPAVLEDARRALGAAQAGGACSHPDGTARFLLTALDVFSRDLDAHLSGSGCGLPLRGVLPLPHTRGARLEVNWSRCTGHGLCAVLAPDLIRLGPHGHPTSTTVPVAPWQEHDARRAVSQCPALAVRLRRHA</sequence>
<dbReference type="InterPro" id="IPR037207">
    <property type="entry name" value="Nuop51_4Fe4S-bd_sf"/>
</dbReference>
<evidence type="ECO:0000313" key="12">
    <source>
        <dbReference type="Proteomes" id="UP001221150"/>
    </source>
</evidence>
<evidence type="ECO:0000256" key="6">
    <source>
        <dbReference type="ARBA" id="ARBA00022643"/>
    </source>
</evidence>
<dbReference type="InterPro" id="IPR050837">
    <property type="entry name" value="ComplexI_51kDa_subunit"/>
</dbReference>
<dbReference type="Pfam" id="PF01512">
    <property type="entry name" value="Complex1_51K"/>
    <property type="match status" value="1"/>
</dbReference>
<dbReference type="Gene3D" id="3.40.50.11540">
    <property type="entry name" value="NADH-ubiquinone oxidoreductase 51kDa subunit"/>
    <property type="match status" value="1"/>
</dbReference>
<keyword evidence="8" id="KW-0408">Iron</keyword>
<evidence type="ECO:0000256" key="3">
    <source>
        <dbReference type="ARBA" id="ARBA00007523"/>
    </source>
</evidence>
<dbReference type="SUPFAM" id="SSF140490">
    <property type="entry name" value="Nqo1C-terminal domain-like"/>
    <property type="match status" value="1"/>
</dbReference>
<comment type="cofactor">
    <cofactor evidence="1">
        <name>FMN</name>
        <dbReference type="ChEBI" id="CHEBI:58210"/>
    </cofactor>
</comment>
<name>A0ABT6A3Q3_9ACTN</name>
<evidence type="ECO:0000256" key="5">
    <source>
        <dbReference type="ARBA" id="ARBA00022630"/>
    </source>
</evidence>
<comment type="caution">
    <text evidence="11">The sequence shown here is derived from an EMBL/GenBank/DDBJ whole genome shotgun (WGS) entry which is preliminary data.</text>
</comment>
<evidence type="ECO:0000256" key="7">
    <source>
        <dbReference type="ARBA" id="ARBA00022723"/>
    </source>
</evidence>
<keyword evidence="5" id="KW-0285">Flavoprotein</keyword>
<feature type="domain" description="NADH-ubiquinone oxidoreductase 51kDa subunit iron-sulphur binding" evidence="10">
    <location>
        <begin position="322"/>
        <end position="367"/>
    </location>
</feature>
<comment type="cofactor">
    <cofactor evidence="2">
        <name>[4Fe-4S] cluster</name>
        <dbReference type="ChEBI" id="CHEBI:49883"/>
    </cofactor>
</comment>
<keyword evidence="7" id="KW-0479">Metal-binding</keyword>
<evidence type="ECO:0000256" key="2">
    <source>
        <dbReference type="ARBA" id="ARBA00001966"/>
    </source>
</evidence>
<dbReference type="SMART" id="SM00928">
    <property type="entry name" value="NADH_4Fe-4S"/>
    <property type="match status" value="1"/>
</dbReference>
<proteinExistence type="inferred from homology"/>
<dbReference type="Gene3D" id="3.10.20.600">
    <property type="match status" value="1"/>
</dbReference>
<keyword evidence="4" id="KW-0004">4Fe-4S</keyword>
<evidence type="ECO:0000256" key="8">
    <source>
        <dbReference type="ARBA" id="ARBA00023004"/>
    </source>
</evidence>
<dbReference type="PANTHER" id="PTHR11780">
    <property type="entry name" value="NADH-UBIQUINONE OXIDOREDUCTASE FLAVOPROTEIN 1 NDUFV1"/>
    <property type="match status" value="1"/>
</dbReference>
<reference evidence="11 12" key="1">
    <citation type="submission" date="2023-03" db="EMBL/GenBank/DDBJ databases">
        <title>Draft genome sequence of Streptomyces sp. K1PA1 isolated from peat swamp forest in Thailand.</title>
        <authorList>
            <person name="Klaysubun C."/>
            <person name="Duangmal K."/>
        </authorList>
    </citation>
    <scope>NUCLEOTIDE SEQUENCE [LARGE SCALE GENOMIC DNA]</scope>
    <source>
        <strain evidence="11 12">K1PA1</strain>
    </source>
</reference>
<keyword evidence="9" id="KW-0411">Iron-sulfur</keyword>
<accession>A0ABT6A3Q3</accession>
<evidence type="ECO:0000256" key="1">
    <source>
        <dbReference type="ARBA" id="ARBA00001917"/>
    </source>
</evidence>
<dbReference type="PANTHER" id="PTHR11780:SF10">
    <property type="entry name" value="NADH DEHYDROGENASE [UBIQUINONE] FLAVOPROTEIN 1, MITOCHONDRIAL"/>
    <property type="match status" value="1"/>
</dbReference>
<dbReference type="Proteomes" id="UP001221150">
    <property type="component" value="Unassembled WGS sequence"/>
</dbReference>
<dbReference type="Gene3D" id="1.20.1440.230">
    <property type="entry name" value="NADH-ubiquinone oxidoreductase 51kDa subunit, iron-sulphur binding domain"/>
    <property type="match status" value="1"/>
</dbReference>